<dbReference type="RefSeq" id="WP_144009602.1">
    <property type="nucleotide sequence ID" value="NZ_FWYB01000021.1"/>
</dbReference>
<dbReference type="AlphaFoldDB" id="A0A1W2F5Y3"/>
<accession>A0A1W2F5Y3</accession>
<evidence type="ECO:0000313" key="1">
    <source>
        <dbReference type="EMBL" id="SMD16916.1"/>
    </source>
</evidence>
<name>A0A1W2F5Y3_9SPHI</name>
<dbReference type="Proteomes" id="UP000192678">
    <property type="component" value="Unassembled WGS sequence"/>
</dbReference>
<dbReference type="STRING" id="475255.SAMN04488101_12116"/>
<sequence>MEVSNNQSQNSMDTLKEKLQQQFPEIVHIVAYDDMEDFDIEIREGTVGPPFVKAVNAYLKKFILDCGDPETSYNFSIQRGTELIDILRYN</sequence>
<proteinExistence type="predicted"/>
<protein>
    <submittedName>
        <fullName evidence="1">Uncharacterized protein</fullName>
    </submittedName>
</protein>
<evidence type="ECO:0000313" key="2">
    <source>
        <dbReference type="Proteomes" id="UP000192678"/>
    </source>
</evidence>
<keyword evidence="2" id="KW-1185">Reference proteome</keyword>
<gene>
    <name evidence="1" type="ORF">SAMN04488101_12116</name>
</gene>
<reference evidence="1 2" key="1">
    <citation type="submission" date="2017-04" db="EMBL/GenBank/DDBJ databases">
        <authorList>
            <person name="Afonso C.L."/>
            <person name="Miller P.J."/>
            <person name="Scott M.A."/>
            <person name="Spackman E."/>
            <person name="Goraichik I."/>
            <person name="Dimitrov K.M."/>
            <person name="Suarez D.L."/>
            <person name="Swayne D.E."/>
        </authorList>
    </citation>
    <scope>NUCLEOTIDE SEQUENCE [LARGE SCALE GENOMIC DNA]</scope>
    <source>
        <strain evidence="1 2">DSM 19625</strain>
    </source>
</reference>
<dbReference type="EMBL" id="FWYB01000021">
    <property type="protein sequence ID" value="SMD16916.1"/>
    <property type="molecule type" value="Genomic_DNA"/>
</dbReference>
<organism evidence="1 2">
    <name type="scientific">Pedobacter nyackensis</name>
    <dbReference type="NCBI Taxonomy" id="475255"/>
    <lineage>
        <taxon>Bacteria</taxon>
        <taxon>Pseudomonadati</taxon>
        <taxon>Bacteroidota</taxon>
        <taxon>Sphingobacteriia</taxon>
        <taxon>Sphingobacteriales</taxon>
        <taxon>Sphingobacteriaceae</taxon>
        <taxon>Pedobacter</taxon>
    </lineage>
</organism>